<evidence type="ECO:0000256" key="8">
    <source>
        <dbReference type="SAM" id="MobiDB-lite"/>
    </source>
</evidence>
<keyword evidence="5 9" id="KW-1133">Transmembrane helix</keyword>
<evidence type="ECO:0000313" key="10">
    <source>
        <dbReference type="Proteomes" id="UP001652741"/>
    </source>
</evidence>
<dbReference type="Pfam" id="PF05781">
    <property type="entry name" value="MRVI1"/>
    <property type="match status" value="1"/>
</dbReference>
<dbReference type="PANTHER" id="PTHR15352:SF4">
    <property type="entry name" value="LYMPHOID-RESTRICTED MEMBRANE PROTEIN-LIKE ISOFORM X1"/>
    <property type="match status" value="1"/>
</dbReference>
<feature type="compositionally biased region" description="Low complexity" evidence="8">
    <location>
        <begin position="345"/>
        <end position="357"/>
    </location>
</feature>
<evidence type="ECO:0000256" key="6">
    <source>
        <dbReference type="ARBA" id="ARBA00023054"/>
    </source>
</evidence>
<keyword evidence="6" id="KW-0175">Coiled coil</keyword>
<keyword evidence="10" id="KW-1185">Reference proteome</keyword>
<evidence type="ECO:0000256" key="5">
    <source>
        <dbReference type="ARBA" id="ARBA00022989"/>
    </source>
</evidence>
<feature type="compositionally biased region" description="Polar residues" evidence="8">
    <location>
        <begin position="318"/>
        <end position="336"/>
    </location>
</feature>
<evidence type="ECO:0000256" key="1">
    <source>
        <dbReference type="ARBA" id="ARBA00004167"/>
    </source>
</evidence>
<dbReference type="Proteomes" id="UP001652741">
    <property type="component" value="Chromosome ssa22"/>
</dbReference>
<evidence type="ECO:0000313" key="11">
    <source>
        <dbReference type="RefSeq" id="XP_045561739.1"/>
    </source>
</evidence>
<keyword evidence="3" id="KW-0963">Cytoplasm</keyword>
<evidence type="ECO:0000256" key="9">
    <source>
        <dbReference type="SAM" id="Phobius"/>
    </source>
</evidence>
<evidence type="ECO:0000256" key="2">
    <source>
        <dbReference type="ARBA" id="ARBA00004496"/>
    </source>
</evidence>
<keyword evidence="7 9" id="KW-0472">Membrane</keyword>
<keyword evidence="11" id="KW-0675">Receptor</keyword>
<dbReference type="GeneID" id="106583384"/>
<dbReference type="RefSeq" id="XP_045561739.1">
    <property type="nucleotide sequence ID" value="XM_045705783.1"/>
</dbReference>
<feature type="transmembrane region" description="Helical" evidence="9">
    <location>
        <begin position="447"/>
        <end position="471"/>
    </location>
</feature>
<evidence type="ECO:0000256" key="7">
    <source>
        <dbReference type="ARBA" id="ARBA00023136"/>
    </source>
</evidence>
<dbReference type="InterPro" id="IPR008677">
    <property type="entry name" value="MRVI1"/>
</dbReference>
<proteinExistence type="predicted"/>
<reference evidence="11" key="1">
    <citation type="submission" date="2025-08" db="UniProtKB">
        <authorList>
            <consortium name="RefSeq"/>
        </authorList>
    </citation>
    <scope>IDENTIFICATION</scope>
</reference>
<dbReference type="PANTHER" id="PTHR15352">
    <property type="entry name" value="LYMPHOID-RESTRICTED MEMBRANE PROTEIN, JAW1"/>
    <property type="match status" value="1"/>
</dbReference>
<evidence type="ECO:0000256" key="3">
    <source>
        <dbReference type="ARBA" id="ARBA00022490"/>
    </source>
</evidence>
<feature type="region of interest" description="Disordered" evidence="8">
    <location>
        <begin position="313"/>
        <end position="414"/>
    </location>
</feature>
<protein>
    <submittedName>
        <fullName evidence="11">Inositol 1,4,5-triphosphate receptor associated 1 isoform X1</fullName>
    </submittedName>
</protein>
<evidence type="ECO:0000256" key="4">
    <source>
        <dbReference type="ARBA" id="ARBA00022692"/>
    </source>
</evidence>
<accession>A0ABM3DSF3</accession>
<comment type="subcellular location">
    <subcellularLocation>
        <location evidence="2">Cytoplasm</location>
    </subcellularLocation>
    <subcellularLocation>
        <location evidence="1">Membrane</location>
        <topology evidence="1">Single-pass membrane protein</topology>
    </subcellularLocation>
</comment>
<keyword evidence="4 9" id="KW-0812">Transmembrane</keyword>
<organism evidence="10 11">
    <name type="scientific">Salmo salar</name>
    <name type="common">Atlantic salmon</name>
    <dbReference type="NCBI Taxonomy" id="8030"/>
    <lineage>
        <taxon>Eukaryota</taxon>
        <taxon>Metazoa</taxon>
        <taxon>Chordata</taxon>
        <taxon>Craniata</taxon>
        <taxon>Vertebrata</taxon>
        <taxon>Euteleostomi</taxon>
        <taxon>Actinopterygii</taxon>
        <taxon>Neopterygii</taxon>
        <taxon>Teleostei</taxon>
        <taxon>Protacanthopterygii</taxon>
        <taxon>Salmoniformes</taxon>
        <taxon>Salmonidae</taxon>
        <taxon>Salmoninae</taxon>
        <taxon>Salmo</taxon>
    </lineage>
</organism>
<sequence length="480" mass="53180">MSLCSVAPEKQNTLGHHGPHYTAVRYSFCRFGKSIRGVEKDINNIVLTLCTTLPNTGTMNAQKATPCEYAGILGDSSDSDEEPSPEDQLAISWEHLPILERLGLSSGTEMTEKEVENAFTQLALAFRCDQYTLTQRLQAEEHDRTVAQENFILELDQTRSTLQYLRGRCVDAEMLSRIEASLDTVLDGVSDIIAAAEMLGTVHQEARVCHSVEMMGIHAEHLKRRHAVERSELLESRKFFHRSRGRRHSDSEDGDFRHLFARRDSQQTILRRRVSVTLIPTGSEVGNNNTKTYSHCGPVIMLSDLETKFQEGCRASADTDSQGPAGGSVNQASRPSEMSPHHTPLLLRQSSTQSSQSLEEESEVAPHTSSLQMTLHHRRRSAIVAHEASSEEAEAKESRAGSGVGAGSGAGTSETSELSTCIAESVCTTEPLVVLSEQRPLATWLSYWTWMVLLLLALYFFLLLGFLLWGLKVPHHSSSF</sequence>
<name>A0ABM3DSF3_SALSA</name>
<gene>
    <name evidence="11" type="primary">LOC106583384</name>
</gene>